<gene>
    <name evidence="1" type="ORF">HED55_22645</name>
</gene>
<organism evidence="1 2">
    <name type="scientific">Brucella haematophila</name>
    <dbReference type="NCBI Taxonomy" id="419474"/>
    <lineage>
        <taxon>Bacteria</taxon>
        <taxon>Pseudomonadati</taxon>
        <taxon>Pseudomonadota</taxon>
        <taxon>Alphaproteobacteria</taxon>
        <taxon>Hyphomicrobiales</taxon>
        <taxon>Brucellaceae</taxon>
        <taxon>Brucella/Ochrobactrum group</taxon>
        <taxon>Brucella</taxon>
    </lineage>
</organism>
<accession>A0ABX1DPT1</accession>
<evidence type="ECO:0000313" key="1">
    <source>
        <dbReference type="EMBL" id="NKC04956.1"/>
    </source>
</evidence>
<reference evidence="1 2" key="1">
    <citation type="submission" date="2020-03" db="EMBL/GenBank/DDBJ databases">
        <title>Whole genome sequencing of clinical and environmental type strains of Ochrobactrum.</title>
        <authorList>
            <person name="Dharne M."/>
        </authorList>
    </citation>
    <scope>NUCLEOTIDE SEQUENCE [LARGE SCALE GENOMIC DNA]</scope>
    <source>
        <strain evidence="1 2">CIP 109452</strain>
    </source>
</reference>
<proteinExistence type="predicted"/>
<comment type="caution">
    <text evidence="1">The sequence shown here is derived from an EMBL/GenBank/DDBJ whole genome shotgun (WGS) entry which is preliminary data.</text>
</comment>
<dbReference type="EMBL" id="JAAVLN010000003">
    <property type="protein sequence ID" value="NKC04956.1"/>
    <property type="molecule type" value="Genomic_DNA"/>
</dbReference>
<sequence>MKRFKSARHLERSASIYDPIYSLHHFPRERFTSATHRELRKATNTVWRDIAGL</sequence>
<evidence type="ECO:0000313" key="2">
    <source>
        <dbReference type="Proteomes" id="UP000704467"/>
    </source>
</evidence>
<dbReference type="Proteomes" id="UP000704467">
    <property type="component" value="Unassembled WGS sequence"/>
</dbReference>
<keyword evidence="2" id="KW-1185">Reference proteome</keyword>
<evidence type="ECO:0008006" key="3">
    <source>
        <dbReference type="Google" id="ProtNLM"/>
    </source>
</evidence>
<name>A0ABX1DPT1_9HYPH</name>
<protein>
    <recommendedName>
        <fullName evidence="3">Transposase</fullName>
    </recommendedName>
</protein>